<sequence length="209" mass="22682">MAGTASQALLAQVRSIMLSPHHVQMHLAESAISDLLMTRRRRPPRTDGHHLVQFRFDCQLFGPLNGIGDPSLVPVASLPAVTGTADDCVCTPVSDYTKAIGHMAAELFSGVFKKPQTTPSSQLGTRLWRASEENSLPCAGPQFVHMELAARELRMSVCARVFAMMGVFQQMCWTLATLSLCPFSKSLSECVVDVSEFGHDGEAAFIQCG</sequence>
<keyword evidence="2" id="KW-1185">Reference proteome</keyword>
<evidence type="ECO:0000313" key="1">
    <source>
        <dbReference type="EMBL" id="KJZ71656.1"/>
    </source>
</evidence>
<accession>A0A0F7ZGX6</accession>
<protein>
    <submittedName>
        <fullName evidence="1">Uncharacterized protein</fullName>
    </submittedName>
</protein>
<dbReference type="OrthoDB" id="1577640at2759"/>
<name>A0A0F7ZGX6_9HYPO</name>
<dbReference type="EMBL" id="KQ030567">
    <property type="protein sequence ID" value="KJZ71656.1"/>
    <property type="molecule type" value="Genomic_DNA"/>
</dbReference>
<reference evidence="1 2" key="1">
    <citation type="journal article" date="2014" name="Genome Biol. Evol.">
        <title>Comparative genomics and transcriptomics analyses reveal divergent lifestyle features of nematode endoparasitic fungus Hirsutella minnesotensis.</title>
        <authorList>
            <person name="Lai Y."/>
            <person name="Liu K."/>
            <person name="Zhang X."/>
            <person name="Zhang X."/>
            <person name="Li K."/>
            <person name="Wang N."/>
            <person name="Shu C."/>
            <person name="Wu Y."/>
            <person name="Wang C."/>
            <person name="Bushley K.E."/>
            <person name="Xiang M."/>
            <person name="Liu X."/>
        </authorList>
    </citation>
    <scope>NUCLEOTIDE SEQUENCE [LARGE SCALE GENOMIC DNA]</scope>
    <source>
        <strain evidence="1 2">3608</strain>
    </source>
</reference>
<dbReference type="Proteomes" id="UP000054481">
    <property type="component" value="Unassembled WGS sequence"/>
</dbReference>
<dbReference type="AlphaFoldDB" id="A0A0F7ZGX6"/>
<proteinExistence type="predicted"/>
<organism evidence="1 2">
    <name type="scientific">Hirsutella minnesotensis 3608</name>
    <dbReference type="NCBI Taxonomy" id="1043627"/>
    <lineage>
        <taxon>Eukaryota</taxon>
        <taxon>Fungi</taxon>
        <taxon>Dikarya</taxon>
        <taxon>Ascomycota</taxon>
        <taxon>Pezizomycotina</taxon>
        <taxon>Sordariomycetes</taxon>
        <taxon>Hypocreomycetidae</taxon>
        <taxon>Hypocreales</taxon>
        <taxon>Ophiocordycipitaceae</taxon>
        <taxon>Hirsutella</taxon>
    </lineage>
</organism>
<evidence type="ECO:0000313" key="2">
    <source>
        <dbReference type="Proteomes" id="UP000054481"/>
    </source>
</evidence>
<gene>
    <name evidence="1" type="ORF">HIM_08968</name>
</gene>